<evidence type="ECO:0000313" key="3">
    <source>
        <dbReference type="Proteomes" id="UP000233458"/>
    </source>
</evidence>
<reference evidence="2 3" key="1">
    <citation type="submission" date="2017-10" db="EMBL/GenBank/DDBJ databases">
        <title>Biodiversity and function of Thalassospira species in the particle-attached aromatic-hydrocarbon-degrading consortia from the surface seawater of the China South Sea.</title>
        <authorList>
            <person name="Dong C."/>
            <person name="Liu R."/>
            <person name="Shao Z."/>
        </authorList>
    </citation>
    <scope>NUCLEOTIDE SEQUENCE [LARGE SCALE GENOMIC DNA]</scope>
    <source>
        <strain evidence="2 3">CSC3H3</strain>
    </source>
</reference>
<protein>
    <submittedName>
        <fullName evidence="2">Uncharacterized protein</fullName>
    </submittedName>
</protein>
<evidence type="ECO:0000313" key="2">
    <source>
        <dbReference type="EMBL" id="AUG51367.1"/>
    </source>
</evidence>
<dbReference type="Proteomes" id="UP000233458">
    <property type="component" value="Chromosome"/>
</dbReference>
<dbReference type="EMBL" id="CP024199">
    <property type="protein sequence ID" value="AUG51367.1"/>
    <property type="molecule type" value="Genomic_DNA"/>
</dbReference>
<accession>A0ABM6Q4E9</accession>
<gene>
    <name evidence="2" type="ORF">CSC3H3_00515</name>
</gene>
<name>A0ABM6Q4E9_9PROT</name>
<sequence length="502" mass="54221">MKNFKDYFTASKDFDLTNISNNVQFGKTNIQYQIMKYQDVANLGGYPGYLLLMTQRIVIPSKSQYQTGISTTDSYENYPAILTNNVSVTAGSGATVKLRGIFPKTLNSSVNTAQSSSDGQSQSSSSEHTSGSTSNNINTFGVQISGGMFGPAPMFNIGADYSHTWDKGTSQSQSTGNAYDHQTSNVEETSMSIKDWSSFGYVDQTGLEPTWIWGQSYPWDVIQYNQTSDGTHVDLPKFIQDRLLTPAESGSIVLPPSQLSLFGLDFTMRAGWLIDFTDGISSDESVTVNHETHYFTASHAANGSSISASLQSSSTAARATYNSGSINLSAYALATVPNATSINGAAISFTDGQFIYGPSSPTSSFKILSAANNLQVTGSGFDESMTSDFSEPTALTVSFKIADITEEYSLLLKHWIGPNGNGCKLTFNINGKWTNIVYVDTKEGEGGQNNVSSLDLRNRDFTSLNFHDYLIVGTNQIVINIVPLDSSQSTSYTLLAIALGES</sequence>
<dbReference type="RefSeq" id="WP_101283016.1">
    <property type="nucleotide sequence ID" value="NZ_CP024199.1"/>
</dbReference>
<proteinExistence type="predicted"/>
<evidence type="ECO:0000256" key="1">
    <source>
        <dbReference type="SAM" id="MobiDB-lite"/>
    </source>
</evidence>
<keyword evidence="3" id="KW-1185">Reference proteome</keyword>
<feature type="compositionally biased region" description="Low complexity" evidence="1">
    <location>
        <begin position="115"/>
        <end position="134"/>
    </location>
</feature>
<feature type="region of interest" description="Disordered" evidence="1">
    <location>
        <begin position="109"/>
        <end position="137"/>
    </location>
</feature>
<organism evidence="2 3">
    <name type="scientific">Thalassospira marina</name>
    <dbReference type="NCBI Taxonomy" id="2048283"/>
    <lineage>
        <taxon>Bacteria</taxon>
        <taxon>Pseudomonadati</taxon>
        <taxon>Pseudomonadota</taxon>
        <taxon>Alphaproteobacteria</taxon>
        <taxon>Rhodospirillales</taxon>
        <taxon>Thalassospiraceae</taxon>
        <taxon>Thalassospira</taxon>
    </lineage>
</organism>